<comment type="caution">
    <text evidence="1">The sequence shown here is derived from an EMBL/GenBank/DDBJ whole genome shotgun (WGS) entry which is preliminary data.</text>
</comment>
<evidence type="ECO:0008006" key="3">
    <source>
        <dbReference type="Google" id="ProtNLM"/>
    </source>
</evidence>
<sequence>MPQAAALPASPEYAAELAEWRAQRLARLTAPDGWLSLIGLHFLRAGEQRVGSAPDNDIVLAAGPPSLGVIEQQPSGRVMLRVTPGAAVQVDGREVLSAELVPQGRGPRGQMSTVSSGTMRFYVIVRGEQMALRVQDSAAPRRTEFAGIKTFPIDESWRVEAQWLTFARPREVVITNTLGQESVALVLGKAVFERAGQRFELLPLQETFGEPLFFIIADETSGCETYGAARFVYADPPAEERAGAGGRIVIDFNKAINPPCAFTPFATCPLPPAENVLPVAIRAGERI</sequence>
<evidence type="ECO:0000313" key="2">
    <source>
        <dbReference type="Proteomes" id="UP000070058"/>
    </source>
</evidence>
<name>A0A139STE9_9BACT</name>
<accession>A0A139STE9</accession>
<gene>
    <name evidence="1" type="ORF">AXK11_00130</name>
</gene>
<organism evidence="1 2">
    <name type="scientific">Cephaloticoccus primus</name>
    <dbReference type="NCBI Taxonomy" id="1548207"/>
    <lineage>
        <taxon>Bacteria</taxon>
        <taxon>Pseudomonadati</taxon>
        <taxon>Verrucomicrobiota</taxon>
        <taxon>Opitutia</taxon>
        <taxon>Opitutales</taxon>
        <taxon>Opitutaceae</taxon>
        <taxon>Cephaloticoccus</taxon>
    </lineage>
</organism>
<dbReference type="Pfam" id="PF07920">
    <property type="entry name" value="DUF1684"/>
    <property type="match status" value="1"/>
</dbReference>
<evidence type="ECO:0000313" key="1">
    <source>
        <dbReference type="EMBL" id="KXU37752.1"/>
    </source>
</evidence>
<dbReference type="AlphaFoldDB" id="A0A139STE9"/>
<dbReference type="EMBL" id="LSZQ01000012">
    <property type="protein sequence ID" value="KXU37752.1"/>
    <property type="molecule type" value="Genomic_DNA"/>
</dbReference>
<keyword evidence="2" id="KW-1185">Reference proteome</keyword>
<reference evidence="2" key="1">
    <citation type="submission" date="2016-02" db="EMBL/GenBank/DDBJ databases">
        <authorList>
            <person name="Sanders J.G."/>
            <person name="Lin J.Y."/>
            <person name="Wertz J.T."/>
            <person name="Russell J.A."/>
            <person name="Moreau C.S."/>
            <person name="Powell S."/>
        </authorList>
    </citation>
    <scope>NUCLEOTIDE SEQUENCE [LARGE SCALE GENOMIC DNA]</scope>
    <source>
        <strain evidence="2">CAG34</strain>
    </source>
</reference>
<dbReference type="InterPro" id="IPR012467">
    <property type="entry name" value="DUF1684"/>
</dbReference>
<dbReference type="PANTHER" id="PTHR41913:SF1">
    <property type="entry name" value="DUF1684 DOMAIN-CONTAINING PROTEIN"/>
    <property type="match status" value="1"/>
</dbReference>
<dbReference type="Proteomes" id="UP000070058">
    <property type="component" value="Unassembled WGS sequence"/>
</dbReference>
<protein>
    <recommendedName>
        <fullName evidence="3">DUF1684 domain-containing protein</fullName>
    </recommendedName>
</protein>
<dbReference type="PANTHER" id="PTHR41913">
    <property type="entry name" value="DUF1684 DOMAIN-CONTAINING PROTEIN"/>
    <property type="match status" value="1"/>
</dbReference>
<proteinExistence type="predicted"/>